<dbReference type="Gene3D" id="3.30.2140.10">
    <property type="entry name" value="Arylamine N-acetyltransferase"/>
    <property type="match status" value="1"/>
</dbReference>
<dbReference type="InterPro" id="IPR001447">
    <property type="entry name" value="Arylamine_N-AcTrfase"/>
</dbReference>
<evidence type="ECO:0000313" key="3">
    <source>
        <dbReference type="EMBL" id="MDT0348125.1"/>
    </source>
</evidence>
<evidence type="ECO:0000256" key="1">
    <source>
        <dbReference type="ARBA" id="ARBA00006547"/>
    </source>
</evidence>
<feature type="domain" description="Transglutaminase-like" evidence="2">
    <location>
        <begin position="72"/>
        <end position="136"/>
    </location>
</feature>
<protein>
    <submittedName>
        <fullName evidence="3">Arylamine N-acetyltransferase</fullName>
    </submittedName>
</protein>
<dbReference type="SUPFAM" id="SSF54001">
    <property type="entry name" value="Cysteine proteinases"/>
    <property type="match status" value="1"/>
</dbReference>
<comment type="similarity">
    <text evidence="1">Belongs to the arylamine N-acetyltransferase family.</text>
</comment>
<gene>
    <name evidence="3" type="ORF">RM445_01125</name>
</gene>
<comment type="caution">
    <text evidence="3">The sequence shown here is derived from an EMBL/GenBank/DDBJ whole genome shotgun (WGS) entry which is preliminary data.</text>
</comment>
<sequence length="283" mass="31513">MPHVAVPPLPADLRDPYLAHLGVVHGHVGTEPTLERLVALHAAHLDRVAYTNLDVQLGRPGSIDPRQSVERILDGRGGYCFHLNGAFSALLRSLGYEVVLARAAVPAAGDGGRRWGNHVVPLVWLAGEVFVVDVGIGDGIRSPLRLAEGTSVQPPFRYRLEHRGGERWRLDHDRRAFVPGLDLDTTPVELSRFAATHTDLSTSADSYFVRYFTVQRRAADHVLTMRGRVLTRVDTSGTSCRMIHNREEWEAVLVEKFGLVLPIKSEHERSALWRRVYAPHAAR</sequence>
<evidence type="ECO:0000259" key="2">
    <source>
        <dbReference type="SMART" id="SM00460"/>
    </source>
</evidence>
<name>A0ABU2N2I3_9PSEU</name>
<dbReference type="RefSeq" id="WP_311554024.1">
    <property type="nucleotide sequence ID" value="NZ_JAVREJ010000001.1"/>
</dbReference>
<accession>A0ABU2N2I3</accession>
<organism evidence="3 4">
    <name type="scientific">Pseudonocardia charpentierae</name>
    <dbReference type="NCBI Taxonomy" id="3075545"/>
    <lineage>
        <taxon>Bacteria</taxon>
        <taxon>Bacillati</taxon>
        <taxon>Actinomycetota</taxon>
        <taxon>Actinomycetes</taxon>
        <taxon>Pseudonocardiales</taxon>
        <taxon>Pseudonocardiaceae</taxon>
        <taxon>Pseudonocardia</taxon>
    </lineage>
</organism>
<reference evidence="4" key="1">
    <citation type="submission" date="2023-07" db="EMBL/GenBank/DDBJ databases">
        <title>30 novel species of actinomycetes from the DSMZ collection.</title>
        <authorList>
            <person name="Nouioui I."/>
        </authorList>
    </citation>
    <scope>NUCLEOTIDE SEQUENCE [LARGE SCALE GENOMIC DNA]</scope>
    <source>
        <strain evidence="4">DSM 45834</strain>
    </source>
</reference>
<dbReference type="InterPro" id="IPR038765">
    <property type="entry name" value="Papain-like_cys_pep_sf"/>
</dbReference>
<dbReference type="PANTHER" id="PTHR11786">
    <property type="entry name" value="N-HYDROXYARYLAMINE O-ACETYLTRANSFERASE"/>
    <property type="match status" value="1"/>
</dbReference>
<dbReference type="EMBL" id="JAVREJ010000001">
    <property type="protein sequence ID" value="MDT0348125.1"/>
    <property type="molecule type" value="Genomic_DNA"/>
</dbReference>
<dbReference type="PANTHER" id="PTHR11786:SF0">
    <property type="entry name" value="ARYLAMINE N-ACETYLTRANSFERASE 4-RELATED"/>
    <property type="match status" value="1"/>
</dbReference>
<proteinExistence type="inferred from homology"/>
<dbReference type="SMART" id="SM00460">
    <property type="entry name" value="TGc"/>
    <property type="match status" value="1"/>
</dbReference>
<dbReference type="InterPro" id="IPR002931">
    <property type="entry name" value="Transglutaminase-like"/>
</dbReference>
<dbReference type="Proteomes" id="UP001183202">
    <property type="component" value="Unassembled WGS sequence"/>
</dbReference>
<keyword evidence="4" id="KW-1185">Reference proteome</keyword>
<dbReference type="Gene3D" id="2.40.128.150">
    <property type="entry name" value="Cysteine proteinases"/>
    <property type="match status" value="1"/>
</dbReference>
<evidence type="ECO:0000313" key="4">
    <source>
        <dbReference type="Proteomes" id="UP001183202"/>
    </source>
</evidence>
<dbReference type="Pfam" id="PF00797">
    <property type="entry name" value="Acetyltransf_2"/>
    <property type="match status" value="1"/>
</dbReference>